<keyword evidence="3" id="KW-1185">Reference proteome</keyword>
<reference evidence="2 3" key="1">
    <citation type="submission" date="2024-12" db="EMBL/GenBank/DDBJ databases">
        <title>Forecasting of Potato common scab and diversities of Pathogenic streptomyces spp. in china.</title>
        <authorList>
            <person name="Handique U."/>
            <person name="Wu J."/>
        </authorList>
    </citation>
    <scope>NUCLEOTIDE SEQUENCE [LARGE SCALE GENOMIC DNA]</scope>
    <source>
        <strain evidence="2 3">ZRIMU1585</strain>
    </source>
</reference>
<dbReference type="Pfam" id="PF19907">
    <property type="entry name" value="DUF6380"/>
    <property type="match status" value="1"/>
</dbReference>
<evidence type="ECO:0000256" key="1">
    <source>
        <dbReference type="SAM" id="MobiDB-lite"/>
    </source>
</evidence>
<feature type="region of interest" description="Disordered" evidence="1">
    <location>
        <begin position="1"/>
        <end position="51"/>
    </location>
</feature>
<comment type="caution">
    <text evidence="2">The sequence shown here is derived from an EMBL/GenBank/DDBJ whole genome shotgun (WGS) entry which is preliminary data.</text>
</comment>
<dbReference type="Proteomes" id="UP001631993">
    <property type="component" value="Unassembled WGS sequence"/>
</dbReference>
<dbReference type="InterPro" id="IPR045960">
    <property type="entry name" value="DUF6380"/>
</dbReference>
<evidence type="ECO:0000313" key="3">
    <source>
        <dbReference type="Proteomes" id="UP001631993"/>
    </source>
</evidence>
<accession>A0ABW9IRW5</accession>
<dbReference type="RefSeq" id="WP_369279913.1">
    <property type="nucleotide sequence ID" value="NZ_BMVS01000011.1"/>
</dbReference>
<proteinExistence type="predicted"/>
<gene>
    <name evidence="2" type="ORF">ACKI1S_30065</name>
</gene>
<organism evidence="2 3">
    <name type="scientific">Streptomyces galilaeus</name>
    <dbReference type="NCBI Taxonomy" id="33899"/>
    <lineage>
        <taxon>Bacteria</taxon>
        <taxon>Bacillati</taxon>
        <taxon>Actinomycetota</taxon>
        <taxon>Actinomycetes</taxon>
        <taxon>Kitasatosporales</taxon>
        <taxon>Streptomycetaceae</taxon>
        <taxon>Streptomyces</taxon>
    </lineage>
</organism>
<name>A0ABW9IRW5_STRGJ</name>
<feature type="compositionally biased region" description="Basic and acidic residues" evidence="1">
    <location>
        <begin position="1"/>
        <end position="20"/>
    </location>
</feature>
<dbReference type="EMBL" id="JBJVNE010000016">
    <property type="protein sequence ID" value="MFM9650385.1"/>
    <property type="molecule type" value="Genomic_DNA"/>
</dbReference>
<dbReference type="GeneID" id="97013479"/>
<protein>
    <submittedName>
        <fullName evidence="2">DUF6380 family protein</fullName>
    </submittedName>
</protein>
<feature type="compositionally biased region" description="Basic and acidic residues" evidence="1">
    <location>
        <begin position="37"/>
        <end position="51"/>
    </location>
</feature>
<evidence type="ECO:0000313" key="2">
    <source>
        <dbReference type="EMBL" id="MFM9650385.1"/>
    </source>
</evidence>
<sequence>MDPRGDDAREQGDAAGEKRHATLRRGAASLTATVGHAEFDRHGGRTGEGAR</sequence>